<dbReference type="InterPro" id="IPR009009">
    <property type="entry name" value="RlpA-like_DPBB"/>
</dbReference>
<dbReference type="CDD" id="cd22268">
    <property type="entry name" value="DPBB_RlpA-like"/>
    <property type="match status" value="1"/>
</dbReference>
<accession>A0A418V1A4</accession>
<organism evidence="3 4">
    <name type="scientific">Rhodopseudomonas palustris</name>
    <dbReference type="NCBI Taxonomy" id="1076"/>
    <lineage>
        <taxon>Bacteria</taxon>
        <taxon>Pseudomonadati</taxon>
        <taxon>Pseudomonadota</taxon>
        <taxon>Alphaproteobacteria</taxon>
        <taxon>Hyphomicrobiales</taxon>
        <taxon>Nitrobacteraceae</taxon>
        <taxon>Rhodopseudomonas</taxon>
    </lineage>
</organism>
<dbReference type="EMBL" id="QYYD01000022">
    <property type="protein sequence ID" value="RJF69634.1"/>
    <property type="molecule type" value="Genomic_DNA"/>
</dbReference>
<sequence>MRCAVMAAAVCIVGGQAEAGGWHTVHRYVHKTNKCGLGTEVLASMYSIGTRTASGEPLTRHELTAASHDYPLGTTVMVTNPANGRTCGIRVNDRGPYGTSRLVGVKIDFAPGAARCLGMRNTQYVCLPGKDNVEIVGVPRVLDGDTVEISGAKLRLLGIDAPELDQLCFDAKGDRFSCGIAARDELARRFGDKSWTCKVAGADDEGQKLATCQVESETVEEWMAGAGWAMAFTRHTRHAEKPEAVARQARSGLWAGAFIPPWDWRSGSREATVLGVVVVPAEARAILLGPEQVAEAPAKPCDGKGRADKRGKCRVSSLPKSNSSSSAKQP</sequence>
<evidence type="ECO:0000313" key="3">
    <source>
        <dbReference type="EMBL" id="RJF69634.1"/>
    </source>
</evidence>
<dbReference type="Proteomes" id="UP000285523">
    <property type="component" value="Unassembled WGS sequence"/>
</dbReference>
<dbReference type="PANTHER" id="PTHR34183:SF1">
    <property type="entry name" value="ENDOLYTIC PEPTIDOGLYCAN TRANSGLYCOSYLASE RLPA"/>
    <property type="match status" value="1"/>
</dbReference>
<dbReference type="Pfam" id="PF03330">
    <property type="entry name" value="DPBB_1"/>
    <property type="match status" value="1"/>
</dbReference>
<dbReference type="AlphaFoldDB" id="A0A418V1A4"/>
<dbReference type="Gene3D" id="2.40.40.10">
    <property type="entry name" value="RlpA-like domain"/>
    <property type="match status" value="1"/>
</dbReference>
<dbReference type="InterPro" id="IPR036908">
    <property type="entry name" value="RlpA-like_sf"/>
</dbReference>
<dbReference type="SUPFAM" id="SSF50199">
    <property type="entry name" value="Staphylococcal nuclease"/>
    <property type="match status" value="1"/>
</dbReference>
<gene>
    <name evidence="3" type="ORF">D4Q52_20000</name>
</gene>
<feature type="region of interest" description="Disordered" evidence="1">
    <location>
        <begin position="293"/>
        <end position="330"/>
    </location>
</feature>
<feature type="compositionally biased region" description="Low complexity" evidence="1">
    <location>
        <begin position="316"/>
        <end position="330"/>
    </location>
</feature>
<evidence type="ECO:0000313" key="4">
    <source>
        <dbReference type="Proteomes" id="UP000285523"/>
    </source>
</evidence>
<name>A0A418V1A4_RHOPL</name>
<reference evidence="3 4" key="1">
    <citation type="submission" date="2018-09" db="EMBL/GenBank/DDBJ databases">
        <title>Draft genome sequence of Rhodopseudomonas palustris 2.1.18.</title>
        <authorList>
            <person name="Robertson S.L."/>
            <person name="Meyer T.E."/>
            <person name="Kyndt J.A."/>
        </authorList>
    </citation>
    <scope>NUCLEOTIDE SEQUENCE [LARGE SCALE GENOMIC DNA]</scope>
    <source>
        <strain evidence="3 4">2.1.18</strain>
    </source>
</reference>
<comment type="caution">
    <text evidence="3">The sequence shown here is derived from an EMBL/GenBank/DDBJ whole genome shotgun (WGS) entry which is preliminary data.</text>
</comment>
<dbReference type="InterPro" id="IPR016071">
    <property type="entry name" value="Staphylococal_nuclease_OB-fold"/>
</dbReference>
<dbReference type="Gene3D" id="2.40.50.90">
    <property type="match status" value="1"/>
</dbReference>
<dbReference type="OrthoDB" id="9805504at2"/>
<dbReference type="SMART" id="SM00318">
    <property type="entry name" value="SNc"/>
    <property type="match status" value="1"/>
</dbReference>
<dbReference type="PANTHER" id="PTHR34183">
    <property type="entry name" value="ENDOLYTIC PEPTIDOGLYCAN TRANSGLYCOSYLASE RLPA"/>
    <property type="match status" value="1"/>
</dbReference>
<dbReference type="PROSITE" id="PS50830">
    <property type="entry name" value="TNASE_3"/>
    <property type="match status" value="1"/>
</dbReference>
<proteinExistence type="predicted"/>
<evidence type="ECO:0000259" key="2">
    <source>
        <dbReference type="PROSITE" id="PS50830"/>
    </source>
</evidence>
<dbReference type="Pfam" id="PF00565">
    <property type="entry name" value="SNase"/>
    <property type="match status" value="1"/>
</dbReference>
<evidence type="ECO:0000256" key="1">
    <source>
        <dbReference type="SAM" id="MobiDB-lite"/>
    </source>
</evidence>
<dbReference type="InterPro" id="IPR035437">
    <property type="entry name" value="SNase_OB-fold_sf"/>
</dbReference>
<feature type="compositionally biased region" description="Basic and acidic residues" evidence="1">
    <location>
        <begin position="301"/>
        <end position="310"/>
    </location>
</feature>
<feature type="domain" description="TNase-like" evidence="2">
    <location>
        <begin position="132"/>
        <end position="256"/>
    </location>
</feature>
<protein>
    <submittedName>
        <fullName evidence="3">Nuclease</fullName>
    </submittedName>
</protein>
<dbReference type="SUPFAM" id="SSF50685">
    <property type="entry name" value="Barwin-like endoglucanases"/>
    <property type="match status" value="1"/>
</dbReference>